<feature type="transmembrane region" description="Helical" evidence="3">
    <location>
        <begin position="145"/>
        <end position="166"/>
    </location>
</feature>
<feature type="compositionally biased region" description="Basic and acidic residues" evidence="2">
    <location>
        <begin position="1"/>
        <end position="16"/>
    </location>
</feature>
<name>A0A0F7SH49_PHARH</name>
<dbReference type="EMBL" id="LN483167">
    <property type="protein sequence ID" value="CDZ97068.1"/>
    <property type="molecule type" value="Genomic_DNA"/>
</dbReference>
<accession>A0A0F7SH49</accession>
<dbReference type="AlphaFoldDB" id="A0A0F7SH49"/>
<dbReference type="PANTHER" id="PTHR31495:SF0">
    <property type="entry name" value="BINDING PROTEIN CALEOSIN, PUTATIVE (AFU_ORTHOLOGUE AFUA_5G13750)-RELATED"/>
    <property type="match status" value="1"/>
</dbReference>
<dbReference type="GO" id="GO:0004497">
    <property type="term" value="F:monooxygenase activity"/>
    <property type="evidence" value="ECO:0007669"/>
    <property type="project" value="TreeGrafter"/>
</dbReference>
<dbReference type="GO" id="GO:0005509">
    <property type="term" value="F:calcium ion binding"/>
    <property type="evidence" value="ECO:0007669"/>
    <property type="project" value="TreeGrafter"/>
</dbReference>
<dbReference type="InterPro" id="IPR011992">
    <property type="entry name" value="EF-hand-dom_pair"/>
</dbReference>
<feature type="region of interest" description="Disordered" evidence="2">
    <location>
        <begin position="1"/>
        <end position="59"/>
    </location>
</feature>
<dbReference type="InterPro" id="IPR007736">
    <property type="entry name" value="Caleosin-related"/>
</dbReference>
<reference evidence="4" key="1">
    <citation type="submission" date="2014-08" db="EMBL/GenBank/DDBJ databases">
        <authorList>
            <person name="Sharma Rahul"/>
            <person name="Thines Marco"/>
        </authorList>
    </citation>
    <scope>NUCLEOTIDE SEQUENCE</scope>
</reference>
<comment type="similarity">
    <text evidence="1">Belongs to the caleosin family.</text>
</comment>
<evidence type="ECO:0000256" key="3">
    <source>
        <dbReference type="SAM" id="Phobius"/>
    </source>
</evidence>
<evidence type="ECO:0000256" key="2">
    <source>
        <dbReference type="SAM" id="MobiDB-lite"/>
    </source>
</evidence>
<proteinExistence type="inferred from homology"/>
<sequence>MDLEQDNIRKQNHENELPLSPPLTSPSLSHTSSSSETTIQTSSTSSQVSTLAQKSDQSTGFSTVIEGHVAMKRHSKEPVGLEEKLHLPYVPRANIAVSTEMPDGTPGWREKHSHQSVMEQHCLFWDRDGDGVIWMTDTFRGFRQLGYNLIMSFLGMMIINPGFSFFSGNSIFPDPFCRITLANIHRAKHGSDSGAFDTEGRFVPNKFEAIFTKYDDEGKGGITFWQGLRMLYRNRCIADGAGIVAASFEWIITYVLFWPDDGVITKEQMRTVYDGSVFFEIARERQRLGLPNAATDLL</sequence>
<evidence type="ECO:0000313" key="4">
    <source>
        <dbReference type="EMBL" id="CDZ97068.1"/>
    </source>
</evidence>
<keyword evidence="3" id="KW-0472">Membrane</keyword>
<evidence type="ECO:0000256" key="1">
    <source>
        <dbReference type="ARBA" id="ARBA00006765"/>
    </source>
</evidence>
<dbReference type="PANTHER" id="PTHR31495">
    <property type="entry name" value="PEROXYGENASE 3-RELATED"/>
    <property type="match status" value="1"/>
</dbReference>
<feature type="compositionally biased region" description="Low complexity" evidence="2">
    <location>
        <begin position="25"/>
        <end position="51"/>
    </location>
</feature>
<keyword evidence="3" id="KW-1133">Transmembrane helix</keyword>
<keyword evidence="3" id="KW-0812">Transmembrane</keyword>
<dbReference type="Pfam" id="PF05042">
    <property type="entry name" value="Caleosin"/>
    <property type="match status" value="1"/>
</dbReference>
<protein>
    <submittedName>
        <fullName evidence="4">EF-hand domain pair</fullName>
    </submittedName>
</protein>
<dbReference type="SUPFAM" id="SSF47473">
    <property type="entry name" value="EF-hand"/>
    <property type="match status" value="1"/>
</dbReference>
<organism evidence="4">
    <name type="scientific">Phaffia rhodozyma</name>
    <name type="common">Yeast</name>
    <name type="synonym">Xanthophyllomyces dendrorhous</name>
    <dbReference type="NCBI Taxonomy" id="264483"/>
    <lineage>
        <taxon>Eukaryota</taxon>
        <taxon>Fungi</taxon>
        <taxon>Dikarya</taxon>
        <taxon>Basidiomycota</taxon>
        <taxon>Agaricomycotina</taxon>
        <taxon>Tremellomycetes</taxon>
        <taxon>Cystofilobasidiales</taxon>
        <taxon>Mrakiaceae</taxon>
        <taxon>Phaffia</taxon>
    </lineage>
</organism>